<keyword evidence="9" id="KW-1185">Reference proteome</keyword>
<dbReference type="AlphaFoldDB" id="A0A839UMH5"/>
<accession>A0A839UMH5</accession>
<keyword evidence="3" id="KW-0963">Cytoplasm</keyword>
<protein>
    <recommendedName>
        <fullName evidence="7">HYDIN/VesB/CFA65-like Ig-like domain-containing protein</fullName>
    </recommendedName>
</protein>
<sequence>MRSIVRPLMYCLVSASLTSAAFAETLFNEDFQDANANGWAFSGYGTAYVTVYAGNYSLRLTRQRTADQSMSSAGYDNVQVAMQFAASSLEYGETCVGEVSTDGQTWQRVITVYDGQDNGVTLYSGYLAPIGGDNNDNVQLRLRASGNSTGDYCWADNILVTGDVMSAAPDIQISGALDFGDVAVGASAQQSVTVSNLGNADLHIGAVSAPANPFSVSTDTCAYATLAPQGQCQVTLAFAPTTTGSVSDLFTINSDDPDMPAADVQLLGNGIAAQAVYDPLTGNGNVNRTALSYASLNGGSVSLMDYSAYALPANGANPQHNFEGNLTLFGEATNGSFVERGTSLAYAYTDPGHLPEFSFDFVQHGTHLIPVQRGLIATSHPSWSYILEPGRVWQEDGDNGYSRVSLPFSLQENGANCTHNGVMSFAFKDDGSITKVAYQIAAETCAYFKYDMWGLLSASYAPAAVSGAVQLQAQYETEVANRMMVKPISELAVDYPAAGINTATLGSEQSADHRTVFGVAIAGVHYAGGCDTRQGTYPHCDVLDIPSYSTAKSTVGAIGLMRLEQKYAGVQKDLPLSNWVGECSGSQWTGVTFEHALDMATGNYDSSGFEVDEASTTTSNDFFLKYTHAEKVAHSCAYPRKSAPGSLWVYHTSDTYLLGRAMNMFYQSQAGAGQDFYADLLVPEIWQPLGLSPVTYTSLRTFDSQSQVLAGYGLTYHRDDVIKLAEFLAQADGKINGQSLLDTAMLDESMQRTGDHGLSAGSVYDRYQNGFWAWNAKDAMNCSSDVWVPYMSGYGGLSVVMLPNDITYYMFSDNNEYSFVDSAKELNKIQSLCQ</sequence>
<gene>
    <name evidence="8" type="ORF">FHS30_000925</name>
</gene>
<evidence type="ECO:0000313" key="8">
    <source>
        <dbReference type="EMBL" id="MBB3167749.1"/>
    </source>
</evidence>
<comment type="caution">
    <text evidence="8">The sequence shown here is derived from an EMBL/GenBank/DDBJ whole genome shotgun (WGS) entry which is preliminary data.</text>
</comment>
<evidence type="ECO:0000256" key="3">
    <source>
        <dbReference type="ARBA" id="ARBA00022490"/>
    </source>
</evidence>
<reference evidence="8 9" key="1">
    <citation type="submission" date="2020-08" db="EMBL/GenBank/DDBJ databases">
        <title>Genomic Encyclopedia of Type Strains, Phase III (KMG-III): the genomes of soil and plant-associated and newly described type strains.</title>
        <authorList>
            <person name="Whitman W."/>
        </authorList>
    </citation>
    <scope>NUCLEOTIDE SEQUENCE [LARGE SCALE GENOMIC DNA]</scope>
    <source>
        <strain evidence="8 9">CECT 8571</strain>
    </source>
</reference>
<evidence type="ECO:0000256" key="6">
    <source>
        <dbReference type="SAM" id="SignalP"/>
    </source>
</evidence>
<keyword evidence="4" id="KW-0969">Cilium</keyword>
<dbReference type="Gene3D" id="3.40.710.10">
    <property type="entry name" value="DD-peptidase/beta-lactamase superfamily"/>
    <property type="match status" value="1"/>
</dbReference>
<feature type="chain" id="PRO_5032829121" description="HYDIN/VesB/CFA65-like Ig-like domain-containing protein" evidence="6">
    <location>
        <begin position="24"/>
        <end position="834"/>
    </location>
</feature>
<name>A0A839UMH5_9GAMM</name>
<evidence type="ECO:0000256" key="2">
    <source>
        <dbReference type="ARBA" id="ARBA00004496"/>
    </source>
</evidence>
<evidence type="ECO:0000256" key="1">
    <source>
        <dbReference type="ARBA" id="ARBA00004138"/>
    </source>
</evidence>
<dbReference type="GO" id="GO:0005737">
    <property type="term" value="C:cytoplasm"/>
    <property type="evidence" value="ECO:0007669"/>
    <property type="project" value="UniProtKB-SubCell"/>
</dbReference>
<dbReference type="EMBL" id="JACHXZ010000001">
    <property type="protein sequence ID" value="MBB3167749.1"/>
    <property type="molecule type" value="Genomic_DNA"/>
</dbReference>
<dbReference type="Gene3D" id="2.60.40.10">
    <property type="entry name" value="Immunoglobulins"/>
    <property type="match status" value="1"/>
</dbReference>
<comment type="subcellular location">
    <subcellularLocation>
        <location evidence="1">Cell projection</location>
        <location evidence="1">Cilium</location>
    </subcellularLocation>
    <subcellularLocation>
        <location evidence="2">Cytoplasm</location>
    </subcellularLocation>
</comment>
<dbReference type="InterPro" id="IPR053879">
    <property type="entry name" value="HYDIN_VesB_CFA65-like_Ig"/>
</dbReference>
<evidence type="ECO:0000313" key="9">
    <source>
        <dbReference type="Proteomes" id="UP000559987"/>
    </source>
</evidence>
<keyword evidence="5" id="KW-0966">Cell projection</keyword>
<dbReference type="InterPro" id="IPR013783">
    <property type="entry name" value="Ig-like_fold"/>
</dbReference>
<dbReference type="InterPro" id="IPR012338">
    <property type="entry name" value="Beta-lactam/transpept-like"/>
</dbReference>
<dbReference type="NCBIfam" id="NF012200">
    <property type="entry name" value="choice_anch_D"/>
    <property type="match status" value="1"/>
</dbReference>
<dbReference type="RefSeq" id="WP_183908730.1">
    <property type="nucleotide sequence ID" value="NZ_JACHXZ010000001.1"/>
</dbReference>
<feature type="signal peptide" evidence="6">
    <location>
        <begin position="1"/>
        <end position="23"/>
    </location>
</feature>
<organism evidence="8 9">
    <name type="scientific">Simiduia aestuariiviva</name>
    <dbReference type="NCBI Taxonomy" id="1510459"/>
    <lineage>
        <taxon>Bacteria</taxon>
        <taxon>Pseudomonadati</taxon>
        <taxon>Pseudomonadota</taxon>
        <taxon>Gammaproteobacteria</taxon>
        <taxon>Cellvibrionales</taxon>
        <taxon>Cellvibrionaceae</taxon>
        <taxon>Simiduia</taxon>
    </lineage>
</organism>
<evidence type="ECO:0000256" key="5">
    <source>
        <dbReference type="ARBA" id="ARBA00023273"/>
    </source>
</evidence>
<proteinExistence type="predicted"/>
<dbReference type="Proteomes" id="UP000559987">
    <property type="component" value="Unassembled WGS sequence"/>
</dbReference>
<dbReference type="SUPFAM" id="SSF56601">
    <property type="entry name" value="beta-lactamase/transpeptidase-like"/>
    <property type="match status" value="1"/>
</dbReference>
<evidence type="ECO:0000256" key="4">
    <source>
        <dbReference type="ARBA" id="ARBA00023069"/>
    </source>
</evidence>
<dbReference type="Pfam" id="PF22544">
    <property type="entry name" value="HYDIN_VesB_CFA65-like_Ig"/>
    <property type="match status" value="1"/>
</dbReference>
<feature type="domain" description="HYDIN/VesB/CFA65-like Ig-like" evidence="7">
    <location>
        <begin position="174"/>
        <end position="259"/>
    </location>
</feature>
<evidence type="ECO:0000259" key="7">
    <source>
        <dbReference type="Pfam" id="PF22544"/>
    </source>
</evidence>
<keyword evidence="6" id="KW-0732">Signal</keyword>